<accession>A0A1U9KI87</accession>
<dbReference type="Proteomes" id="UP000188937">
    <property type="component" value="Chromosome"/>
</dbReference>
<proteinExistence type="predicted"/>
<dbReference type="KEGG" id="aace:A0U92_12905"/>
<keyword evidence="2" id="KW-1185">Reference proteome</keyword>
<dbReference type="EMBL" id="CP014692">
    <property type="protein sequence ID" value="AQS85521.1"/>
    <property type="molecule type" value="Genomic_DNA"/>
</dbReference>
<reference evidence="1 2" key="1">
    <citation type="submission" date="2016-03" db="EMBL/GenBank/DDBJ databases">
        <title>Acetic acid bacteria sequencing.</title>
        <authorList>
            <person name="Brandt J."/>
            <person name="Jakob F."/>
            <person name="Vogel R.F."/>
        </authorList>
    </citation>
    <scope>NUCLEOTIDE SEQUENCE [LARGE SCALE GENOMIC DNA]</scope>
    <source>
        <strain evidence="1 2">TMW2.1153</strain>
    </source>
</reference>
<dbReference type="AlphaFoldDB" id="A0A1U9KI87"/>
<protein>
    <submittedName>
        <fullName evidence="1">Uncharacterized protein</fullName>
    </submittedName>
</protein>
<evidence type="ECO:0000313" key="1">
    <source>
        <dbReference type="EMBL" id="AQS85521.1"/>
    </source>
</evidence>
<name>A0A1U9KI87_ACEAC</name>
<organism evidence="1 2">
    <name type="scientific">Acetobacter aceti</name>
    <dbReference type="NCBI Taxonomy" id="435"/>
    <lineage>
        <taxon>Bacteria</taxon>
        <taxon>Pseudomonadati</taxon>
        <taxon>Pseudomonadota</taxon>
        <taxon>Alphaproteobacteria</taxon>
        <taxon>Acetobacterales</taxon>
        <taxon>Acetobacteraceae</taxon>
        <taxon>Acetobacter</taxon>
        <taxon>Acetobacter subgen. Acetobacter</taxon>
    </lineage>
</organism>
<gene>
    <name evidence="1" type="ORF">A0U92_12905</name>
</gene>
<evidence type="ECO:0000313" key="2">
    <source>
        <dbReference type="Proteomes" id="UP000188937"/>
    </source>
</evidence>
<sequence length="157" mass="17831">MRWIFTPYVGVNDLKFGMTRENVEKLYGKPERERVFGDGRVREQRGKIKVPTLEFSGNTLMEMSFTEDSGELIFFEKNILKEDPVLFLNFIEKKDVNLGALIGGIDSYKFGLSFNMCPLGSPDKWFGIFAKGAHDALLAEARPLRPSDRVITDGDDD</sequence>